<evidence type="ECO:0000259" key="7">
    <source>
        <dbReference type="PROSITE" id="PS50072"/>
    </source>
</evidence>
<dbReference type="AlphaFoldDB" id="A0A4V6HRQ2"/>
<keyword evidence="4 8" id="KW-0413">Isomerase</keyword>
<evidence type="ECO:0000256" key="6">
    <source>
        <dbReference type="SAM" id="MobiDB-lite"/>
    </source>
</evidence>
<evidence type="ECO:0000313" key="8">
    <source>
        <dbReference type="EMBL" id="TLC99967.1"/>
    </source>
</evidence>
<organism evidence="8 9">
    <name type="scientific">Robinsoniella peoriensis</name>
    <dbReference type="NCBI Taxonomy" id="180332"/>
    <lineage>
        <taxon>Bacteria</taxon>
        <taxon>Bacillati</taxon>
        <taxon>Bacillota</taxon>
        <taxon>Clostridia</taxon>
        <taxon>Lachnospirales</taxon>
        <taxon>Lachnospiraceae</taxon>
        <taxon>Robinsoniella</taxon>
    </lineage>
</organism>
<dbReference type="GO" id="GO:0003755">
    <property type="term" value="F:peptidyl-prolyl cis-trans isomerase activity"/>
    <property type="evidence" value="ECO:0007669"/>
    <property type="project" value="UniProtKB-KW"/>
</dbReference>
<proteinExistence type="predicted"/>
<dbReference type="Gene3D" id="2.40.100.10">
    <property type="entry name" value="Cyclophilin-like"/>
    <property type="match status" value="1"/>
</dbReference>
<keyword evidence="3" id="KW-0697">Rotamase</keyword>
<name>A0A4V6HRQ2_9FIRM</name>
<dbReference type="SUPFAM" id="SSF50891">
    <property type="entry name" value="Cyclophilin-like"/>
    <property type="match status" value="2"/>
</dbReference>
<evidence type="ECO:0000256" key="2">
    <source>
        <dbReference type="ARBA" id="ARBA00013194"/>
    </source>
</evidence>
<feature type="domain" description="PPIase cyclophilin-type" evidence="7">
    <location>
        <begin position="59"/>
        <end position="315"/>
    </location>
</feature>
<dbReference type="PANTHER" id="PTHR45625">
    <property type="entry name" value="PEPTIDYL-PROLYL CIS-TRANS ISOMERASE-RELATED"/>
    <property type="match status" value="1"/>
</dbReference>
<dbReference type="InterPro" id="IPR002130">
    <property type="entry name" value="Cyclophilin-type_PPIase_dom"/>
</dbReference>
<protein>
    <recommendedName>
        <fullName evidence="2">peptidylprolyl isomerase</fullName>
        <ecNumber evidence="2">5.2.1.8</ecNumber>
    </recommendedName>
</protein>
<feature type="compositionally biased region" description="Basic and acidic residues" evidence="6">
    <location>
        <begin position="130"/>
        <end position="140"/>
    </location>
</feature>
<feature type="compositionally biased region" description="Acidic residues" evidence="6">
    <location>
        <begin position="117"/>
        <end position="129"/>
    </location>
</feature>
<dbReference type="EC" id="5.2.1.8" evidence="2"/>
<comment type="function">
    <text evidence="1">PPIases accelerate the folding of proteins. It catalyzes the cis-trans isomerization of proline imidic peptide bonds in oligopeptides.</text>
</comment>
<keyword evidence="5" id="KW-0175">Coiled coil</keyword>
<keyword evidence="9" id="KW-1185">Reference proteome</keyword>
<dbReference type="InterPro" id="IPR044666">
    <property type="entry name" value="Cyclophilin_A-like"/>
</dbReference>
<dbReference type="EMBL" id="QGQD01000060">
    <property type="protein sequence ID" value="TLC99967.1"/>
    <property type="molecule type" value="Genomic_DNA"/>
</dbReference>
<dbReference type="RefSeq" id="WP_138002808.1">
    <property type="nucleotide sequence ID" value="NZ_QGQD01000060.1"/>
</dbReference>
<feature type="region of interest" description="Disordered" evidence="6">
    <location>
        <begin position="104"/>
        <end position="157"/>
    </location>
</feature>
<evidence type="ECO:0000256" key="4">
    <source>
        <dbReference type="ARBA" id="ARBA00023235"/>
    </source>
</evidence>
<dbReference type="STRING" id="180332.GCA_000797495_03349"/>
<sequence precursor="true">MKKQILFTICAVMAMTVLEGCSTNQNYVTKSADISETFPIEATDAGENPQTAKSDGPYAIFHTTAGDITVILYPDQAPETVAYFISLAEQGYYNGSPFDYIDKDNTIQAGSKGTDEEKTDEEKTDGEMTDGEKTAVEKTNGEMTAGEMTGAEKSPAKEYDDGLHHFPGALAMAGGKTDAEKSQFYFIVNQEIPEDQKLVSANLYMNELVRDGTLELNEKNKESKMSEEEIKEYEDQLNQKIQSIGTEGVPENVLQRYQTALDTYMKIGGAYYLDYKSTVFGQVIKGLNVAEDLSKVHVDAVKKPKQELVVNSIEIKDNL</sequence>
<evidence type="ECO:0000256" key="3">
    <source>
        <dbReference type="ARBA" id="ARBA00023110"/>
    </source>
</evidence>
<accession>A0A4V6HRQ2</accession>
<feature type="coiled-coil region" evidence="5">
    <location>
        <begin position="216"/>
        <end position="243"/>
    </location>
</feature>
<dbReference type="PROSITE" id="PS50072">
    <property type="entry name" value="CSA_PPIASE_2"/>
    <property type="match status" value="1"/>
</dbReference>
<reference evidence="8 9" key="1">
    <citation type="journal article" date="2019" name="Anaerobe">
        <title>Detection of Robinsoniella peoriensis in multiple bone samples of a trauma patient.</title>
        <authorList>
            <person name="Schrottner P."/>
            <person name="Hartwich K."/>
            <person name="Bunk B."/>
            <person name="Schober I."/>
            <person name="Helbig S."/>
            <person name="Rudolph W.W."/>
            <person name="Gunzer F."/>
        </authorList>
    </citation>
    <scope>NUCLEOTIDE SEQUENCE [LARGE SCALE GENOMIC DNA]</scope>
    <source>
        <strain evidence="8 9">DSM 106044</strain>
    </source>
</reference>
<dbReference type="Proteomes" id="UP000306509">
    <property type="component" value="Unassembled WGS sequence"/>
</dbReference>
<evidence type="ECO:0000256" key="1">
    <source>
        <dbReference type="ARBA" id="ARBA00002388"/>
    </source>
</evidence>
<dbReference type="PANTHER" id="PTHR45625:SF4">
    <property type="entry name" value="PEPTIDYLPROLYL ISOMERASE DOMAIN AND WD REPEAT-CONTAINING PROTEIN 1"/>
    <property type="match status" value="1"/>
</dbReference>
<dbReference type="Pfam" id="PF00160">
    <property type="entry name" value="Pro_isomerase"/>
    <property type="match status" value="2"/>
</dbReference>
<evidence type="ECO:0000313" key="9">
    <source>
        <dbReference type="Proteomes" id="UP000306509"/>
    </source>
</evidence>
<evidence type="ECO:0000256" key="5">
    <source>
        <dbReference type="SAM" id="Coils"/>
    </source>
</evidence>
<gene>
    <name evidence="8" type="ORF">DSM106044_03057</name>
</gene>
<comment type="caution">
    <text evidence="8">The sequence shown here is derived from an EMBL/GenBank/DDBJ whole genome shotgun (WGS) entry which is preliminary data.</text>
</comment>
<dbReference type="InterPro" id="IPR029000">
    <property type="entry name" value="Cyclophilin-like_dom_sf"/>
</dbReference>